<proteinExistence type="predicted"/>
<evidence type="ECO:0000313" key="2">
    <source>
        <dbReference type="EMBL" id="GGL87704.1"/>
    </source>
</evidence>
<feature type="chain" id="PRO_5046691496" description="Blue (type 1) copper domain-containing protein" evidence="1">
    <location>
        <begin position="24"/>
        <end position="290"/>
    </location>
</feature>
<reference evidence="3" key="1">
    <citation type="journal article" date="2019" name="Int. J. Syst. Evol. Microbiol.">
        <title>The Global Catalogue of Microorganisms (GCM) 10K type strain sequencing project: providing services to taxonomists for standard genome sequencing and annotation.</title>
        <authorList>
            <consortium name="The Broad Institute Genomics Platform"/>
            <consortium name="The Broad Institute Genome Sequencing Center for Infectious Disease"/>
            <person name="Wu L."/>
            <person name="Ma J."/>
        </authorList>
    </citation>
    <scope>NUCLEOTIDE SEQUENCE [LARGE SCALE GENOMIC DNA]</scope>
    <source>
        <strain evidence="3">JCM 15442</strain>
    </source>
</reference>
<dbReference type="Proteomes" id="UP000639973">
    <property type="component" value="Unassembled WGS sequence"/>
</dbReference>
<dbReference type="Gene3D" id="2.60.40.420">
    <property type="entry name" value="Cupredoxins - blue copper proteins"/>
    <property type="match status" value="1"/>
</dbReference>
<accession>A0ABQ2GDN7</accession>
<protein>
    <recommendedName>
        <fullName evidence="4">Blue (type 1) copper domain-containing protein</fullName>
    </recommendedName>
</protein>
<name>A0ABQ2GDN7_9DEIO</name>
<organism evidence="2 3">
    <name type="scientific">Deinococcus aerolatus</name>
    <dbReference type="NCBI Taxonomy" id="522487"/>
    <lineage>
        <taxon>Bacteria</taxon>
        <taxon>Thermotogati</taxon>
        <taxon>Deinococcota</taxon>
        <taxon>Deinococci</taxon>
        <taxon>Deinococcales</taxon>
        <taxon>Deinococcaceae</taxon>
        <taxon>Deinococcus</taxon>
    </lineage>
</organism>
<dbReference type="EMBL" id="BMOL01000013">
    <property type="protein sequence ID" value="GGL87704.1"/>
    <property type="molecule type" value="Genomic_DNA"/>
</dbReference>
<evidence type="ECO:0000256" key="1">
    <source>
        <dbReference type="SAM" id="SignalP"/>
    </source>
</evidence>
<comment type="caution">
    <text evidence="2">The sequence shown here is derived from an EMBL/GenBank/DDBJ whole genome shotgun (WGS) entry which is preliminary data.</text>
</comment>
<dbReference type="RefSeq" id="WP_188972869.1">
    <property type="nucleotide sequence ID" value="NZ_BMOL01000013.1"/>
</dbReference>
<keyword evidence="1" id="KW-0732">Signal</keyword>
<gene>
    <name evidence="2" type="ORF">GCM10010840_27110</name>
</gene>
<dbReference type="SUPFAM" id="SSF49503">
    <property type="entry name" value="Cupredoxins"/>
    <property type="match status" value="1"/>
</dbReference>
<sequence>MKHTRVSLLTLTFALFGAALGQAVPSVNVTATASGFQVPATVPVGHVQFNFGNAGAPAGDIVVFKVNSGADPAGVKKTLSALAVGLATGEDTTAVEQQLFNLGQLYGGALSIAPQGRVQVGMGLEPGTYVVSTTATNDDQKNPKALADMGFFQTFTVPAGKGAAAPKTDYTVQLADFAVSLPPTQVMAGTHTWEVVNDGRQPHFMTVAKLKSGVTADDVMKMMASDGPPSGPAPMEDSPGLGMNVLSPGRSATVTMTLTPGTYFTACFVADPVTHKPHAMLGMIRFFTVK</sequence>
<keyword evidence="3" id="KW-1185">Reference proteome</keyword>
<evidence type="ECO:0000313" key="3">
    <source>
        <dbReference type="Proteomes" id="UP000639973"/>
    </source>
</evidence>
<feature type="signal peptide" evidence="1">
    <location>
        <begin position="1"/>
        <end position="23"/>
    </location>
</feature>
<dbReference type="InterPro" id="IPR008972">
    <property type="entry name" value="Cupredoxin"/>
</dbReference>
<evidence type="ECO:0008006" key="4">
    <source>
        <dbReference type="Google" id="ProtNLM"/>
    </source>
</evidence>